<comment type="caution">
    <text evidence="1">The sequence shown here is derived from an EMBL/GenBank/DDBJ whole genome shotgun (WGS) entry which is preliminary data.</text>
</comment>
<evidence type="ECO:0000313" key="1">
    <source>
        <dbReference type="EMBL" id="KAL0637580.1"/>
    </source>
</evidence>
<name>A0ABR3GNS8_9PEZI</name>
<proteinExistence type="predicted"/>
<keyword evidence="2" id="KW-1185">Reference proteome</keyword>
<organism evidence="1 2">
    <name type="scientific">Discina gigas</name>
    <dbReference type="NCBI Taxonomy" id="1032678"/>
    <lineage>
        <taxon>Eukaryota</taxon>
        <taxon>Fungi</taxon>
        <taxon>Dikarya</taxon>
        <taxon>Ascomycota</taxon>
        <taxon>Pezizomycotina</taxon>
        <taxon>Pezizomycetes</taxon>
        <taxon>Pezizales</taxon>
        <taxon>Discinaceae</taxon>
        <taxon>Discina</taxon>
    </lineage>
</organism>
<accession>A0ABR3GNS8</accession>
<dbReference type="EMBL" id="JBBBZM010000033">
    <property type="protein sequence ID" value="KAL0637580.1"/>
    <property type="molecule type" value="Genomic_DNA"/>
</dbReference>
<dbReference type="InterPro" id="IPR038922">
    <property type="entry name" value="HYPK_UBA"/>
</dbReference>
<dbReference type="CDD" id="cd14361">
    <property type="entry name" value="UBA_HYPK"/>
    <property type="match status" value="1"/>
</dbReference>
<dbReference type="Proteomes" id="UP001447188">
    <property type="component" value="Unassembled WGS sequence"/>
</dbReference>
<reference evidence="1 2" key="1">
    <citation type="submission" date="2024-02" db="EMBL/GenBank/DDBJ databases">
        <title>Discinaceae phylogenomics.</title>
        <authorList>
            <person name="Dirks A.C."/>
            <person name="James T.Y."/>
        </authorList>
    </citation>
    <scope>NUCLEOTIDE SEQUENCE [LARGE SCALE GENOMIC DNA]</scope>
    <source>
        <strain evidence="1 2">ACD0624</strain>
    </source>
</reference>
<evidence type="ECO:0000313" key="2">
    <source>
        <dbReference type="Proteomes" id="UP001447188"/>
    </source>
</evidence>
<gene>
    <name evidence="1" type="ORF">Q9L58_003469</name>
</gene>
<sequence length="129" mass="13771">MAESEERVLPSNAEDAARLKAMEAMESTADDAAVNNESAEALGKAMQDLGATKTEAAKTAPAASTKVNAADVALIVEEMEVRIYKINTSWFEDNPHHSLEQVSKSKATDTIRACGGNVVEALRTLVYTS</sequence>
<protein>
    <recommendedName>
        <fullName evidence="3">Nascent polypeptide-associated complex subunit alpha-like UBA domain-containing protein</fullName>
    </recommendedName>
</protein>
<evidence type="ECO:0008006" key="3">
    <source>
        <dbReference type="Google" id="ProtNLM"/>
    </source>
</evidence>